<reference evidence="1" key="1">
    <citation type="submission" date="2023-11" db="EMBL/GenBank/DDBJ databases">
        <authorList>
            <person name="Poullet M."/>
        </authorList>
    </citation>
    <scope>NUCLEOTIDE SEQUENCE</scope>
    <source>
        <strain evidence="1">E1834</strain>
    </source>
</reference>
<sequence length="221" mass="26613">MSISIKLLIPIFLFSILLPSILNVKFPNKEYLEFVEEFTNIKKEEFSKFLNNSVFLRDLLTHIDQYIGDSKYLKTNPKHSQLRQARMEFWTNFREHYNLMQYRDLIGRALIVKGAKTEEIEYKLNRMKDKEALDILRDYYEYCQQKIKDIEKEMNEKANVGFGGLYPFSKNRYINSNQNLGFLISGIGYPFLYMYILFRRRKRKFFKFIVAEKLEILDAKK</sequence>
<organism evidence="1 2">
    <name type="scientific">Meloidogyne enterolobii</name>
    <name type="common">Root-knot nematode worm</name>
    <name type="synonym">Meloidogyne mayaguensis</name>
    <dbReference type="NCBI Taxonomy" id="390850"/>
    <lineage>
        <taxon>Eukaryota</taxon>
        <taxon>Metazoa</taxon>
        <taxon>Ecdysozoa</taxon>
        <taxon>Nematoda</taxon>
        <taxon>Chromadorea</taxon>
        <taxon>Rhabditida</taxon>
        <taxon>Tylenchina</taxon>
        <taxon>Tylenchomorpha</taxon>
        <taxon>Tylenchoidea</taxon>
        <taxon>Meloidogynidae</taxon>
        <taxon>Meloidogyninae</taxon>
        <taxon>Meloidogyne</taxon>
    </lineage>
</organism>
<gene>
    <name evidence="1" type="ORF">MENTE1834_LOCUS16645</name>
</gene>
<proteinExistence type="predicted"/>
<name>A0ACB0YU29_MELEN</name>
<keyword evidence="2" id="KW-1185">Reference proteome</keyword>
<dbReference type="EMBL" id="CAVMJV010000018">
    <property type="protein sequence ID" value="CAK5062973.1"/>
    <property type="molecule type" value="Genomic_DNA"/>
</dbReference>
<dbReference type="Proteomes" id="UP001497535">
    <property type="component" value="Unassembled WGS sequence"/>
</dbReference>
<protein>
    <submittedName>
        <fullName evidence="1">Uncharacterized protein</fullName>
    </submittedName>
</protein>
<comment type="caution">
    <text evidence="1">The sequence shown here is derived from an EMBL/GenBank/DDBJ whole genome shotgun (WGS) entry which is preliminary data.</text>
</comment>
<evidence type="ECO:0000313" key="2">
    <source>
        <dbReference type="Proteomes" id="UP001497535"/>
    </source>
</evidence>
<accession>A0ACB0YU29</accession>
<evidence type="ECO:0000313" key="1">
    <source>
        <dbReference type="EMBL" id="CAK5062973.1"/>
    </source>
</evidence>